<keyword evidence="1" id="KW-0732">Signal</keyword>
<name>E9H9I0_DAPPU</name>
<sequence length="72" mass="8073">MFQKFFLFACILAVMAVVYTNSAPTEDEPANSDEPGDQFLFYCRWFTSCSNSTQCSSNVIYKTCNGGRCCRG</sequence>
<reference evidence="2 3" key="1">
    <citation type="journal article" date="2011" name="Science">
        <title>The ecoresponsive genome of Daphnia pulex.</title>
        <authorList>
            <person name="Colbourne J.K."/>
            <person name="Pfrender M.E."/>
            <person name="Gilbert D."/>
            <person name="Thomas W.K."/>
            <person name="Tucker A."/>
            <person name="Oakley T.H."/>
            <person name="Tokishita S."/>
            <person name="Aerts A."/>
            <person name="Arnold G.J."/>
            <person name="Basu M.K."/>
            <person name="Bauer D.J."/>
            <person name="Caceres C.E."/>
            <person name="Carmel L."/>
            <person name="Casola C."/>
            <person name="Choi J.H."/>
            <person name="Detter J.C."/>
            <person name="Dong Q."/>
            <person name="Dusheyko S."/>
            <person name="Eads B.D."/>
            <person name="Frohlich T."/>
            <person name="Geiler-Samerotte K.A."/>
            <person name="Gerlach D."/>
            <person name="Hatcher P."/>
            <person name="Jogdeo S."/>
            <person name="Krijgsveld J."/>
            <person name="Kriventseva E.V."/>
            <person name="Kultz D."/>
            <person name="Laforsch C."/>
            <person name="Lindquist E."/>
            <person name="Lopez J."/>
            <person name="Manak J.R."/>
            <person name="Muller J."/>
            <person name="Pangilinan J."/>
            <person name="Patwardhan R.P."/>
            <person name="Pitluck S."/>
            <person name="Pritham E.J."/>
            <person name="Rechtsteiner A."/>
            <person name="Rho M."/>
            <person name="Rogozin I.B."/>
            <person name="Sakarya O."/>
            <person name="Salamov A."/>
            <person name="Schaack S."/>
            <person name="Shapiro H."/>
            <person name="Shiga Y."/>
            <person name="Skalitzky C."/>
            <person name="Smith Z."/>
            <person name="Souvorov A."/>
            <person name="Sung W."/>
            <person name="Tang Z."/>
            <person name="Tsuchiya D."/>
            <person name="Tu H."/>
            <person name="Vos H."/>
            <person name="Wang M."/>
            <person name="Wolf Y.I."/>
            <person name="Yamagata H."/>
            <person name="Yamada T."/>
            <person name="Ye Y."/>
            <person name="Shaw J.R."/>
            <person name="Andrews J."/>
            <person name="Crease T.J."/>
            <person name="Tang H."/>
            <person name="Lucas S.M."/>
            <person name="Robertson H.M."/>
            <person name="Bork P."/>
            <person name="Koonin E.V."/>
            <person name="Zdobnov E.M."/>
            <person name="Grigoriev I.V."/>
            <person name="Lynch M."/>
            <person name="Boore J.L."/>
        </authorList>
    </citation>
    <scope>NUCLEOTIDE SEQUENCE [LARGE SCALE GENOMIC DNA]</scope>
</reference>
<protein>
    <recommendedName>
        <fullName evidence="4">WAP domain-containing protein</fullName>
    </recommendedName>
</protein>
<dbReference type="KEGG" id="dpx:DAPPUDRAFT_327026"/>
<evidence type="ECO:0000313" key="3">
    <source>
        <dbReference type="Proteomes" id="UP000000305"/>
    </source>
</evidence>
<dbReference type="Proteomes" id="UP000000305">
    <property type="component" value="Unassembled WGS sequence"/>
</dbReference>
<dbReference type="EMBL" id="GL732608">
    <property type="protein sequence ID" value="EFX71648.1"/>
    <property type="molecule type" value="Genomic_DNA"/>
</dbReference>
<feature type="chain" id="PRO_5003241804" description="WAP domain-containing protein" evidence="1">
    <location>
        <begin position="23"/>
        <end position="72"/>
    </location>
</feature>
<dbReference type="PhylomeDB" id="E9H9I0"/>
<evidence type="ECO:0000313" key="2">
    <source>
        <dbReference type="EMBL" id="EFX71648.1"/>
    </source>
</evidence>
<dbReference type="InParanoid" id="E9H9I0"/>
<dbReference type="HOGENOM" id="CLU_2724808_0_0_1"/>
<accession>E9H9I0</accession>
<feature type="signal peptide" evidence="1">
    <location>
        <begin position="1"/>
        <end position="22"/>
    </location>
</feature>
<keyword evidence="3" id="KW-1185">Reference proteome</keyword>
<organism evidence="2 3">
    <name type="scientific">Daphnia pulex</name>
    <name type="common">Water flea</name>
    <dbReference type="NCBI Taxonomy" id="6669"/>
    <lineage>
        <taxon>Eukaryota</taxon>
        <taxon>Metazoa</taxon>
        <taxon>Ecdysozoa</taxon>
        <taxon>Arthropoda</taxon>
        <taxon>Crustacea</taxon>
        <taxon>Branchiopoda</taxon>
        <taxon>Diplostraca</taxon>
        <taxon>Cladocera</taxon>
        <taxon>Anomopoda</taxon>
        <taxon>Daphniidae</taxon>
        <taxon>Daphnia</taxon>
    </lineage>
</organism>
<proteinExistence type="predicted"/>
<dbReference type="AlphaFoldDB" id="E9H9I0"/>
<evidence type="ECO:0000256" key="1">
    <source>
        <dbReference type="SAM" id="SignalP"/>
    </source>
</evidence>
<evidence type="ECO:0008006" key="4">
    <source>
        <dbReference type="Google" id="ProtNLM"/>
    </source>
</evidence>
<gene>
    <name evidence="2" type="ORF">DAPPUDRAFT_327026</name>
</gene>
<dbReference type="OrthoDB" id="6392966at2759"/>